<gene>
    <name evidence="2" type="ORF">PLEPLA_LOCUS2132</name>
</gene>
<feature type="compositionally biased region" description="Low complexity" evidence="1">
    <location>
        <begin position="81"/>
        <end position="96"/>
    </location>
</feature>
<keyword evidence="3" id="KW-1185">Reference proteome</keyword>
<proteinExistence type="predicted"/>
<protein>
    <submittedName>
        <fullName evidence="2">Uncharacterized protein</fullName>
    </submittedName>
</protein>
<name>A0A9N7Y6G3_PLEPL</name>
<dbReference type="Proteomes" id="UP001153269">
    <property type="component" value="Unassembled WGS sequence"/>
</dbReference>
<evidence type="ECO:0000313" key="2">
    <source>
        <dbReference type="EMBL" id="CAB1414423.1"/>
    </source>
</evidence>
<reference evidence="2" key="1">
    <citation type="submission" date="2020-03" db="EMBL/GenBank/DDBJ databases">
        <authorList>
            <person name="Weist P."/>
        </authorList>
    </citation>
    <scope>NUCLEOTIDE SEQUENCE</scope>
</reference>
<organism evidence="2 3">
    <name type="scientific">Pleuronectes platessa</name>
    <name type="common">European plaice</name>
    <dbReference type="NCBI Taxonomy" id="8262"/>
    <lineage>
        <taxon>Eukaryota</taxon>
        <taxon>Metazoa</taxon>
        <taxon>Chordata</taxon>
        <taxon>Craniata</taxon>
        <taxon>Vertebrata</taxon>
        <taxon>Euteleostomi</taxon>
        <taxon>Actinopterygii</taxon>
        <taxon>Neopterygii</taxon>
        <taxon>Teleostei</taxon>
        <taxon>Neoteleostei</taxon>
        <taxon>Acanthomorphata</taxon>
        <taxon>Carangaria</taxon>
        <taxon>Pleuronectiformes</taxon>
        <taxon>Pleuronectoidei</taxon>
        <taxon>Pleuronectidae</taxon>
        <taxon>Pleuronectes</taxon>
    </lineage>
</organism>
<dbReference type="AlphaFoldDB" id="A0A9N7Y6G3"/>
<dbReference type="EMBL" id="CADEAL010000105">
    <property type="protein sequence ID" value="CAB1414423.1"/>
    <property type="molecule type" value="Genomic_DNA"/>
</dbReference>
<comment type="caution">
    <text evidence="2">The sequence shown here is derived from an EMBL/GenBank/DDBJ whole genome shotgun (WGS) entry which is preliminary data.</text>
</comment>
<accession>A0A9N7Y6G3</accession>
<feature type="region of interest" description="Disordered" evidence="1">
    <location>
        <begin position="70"/>
        <end position="105"/>
    </location>
</feature>
<evidence type="ECO:0000256" key="1">
    <source>
        <dbReference type="SAM" id="MobiDB-lite"/>
    </source>
</evidence>
<evidence type="ECO:0000313" key="3">
    <source>
        <dbReference type="Proteomes" id="UP001153269"/>
    </source>
</evidence>
<sequence length="198" mass="22270">MTFIHRPCRRRSFYHSRSRSADELGIELAFSPFKIIQRQQAGGDLLTLSPRANWGEYGWNHLQRASGTREIANRSSPHANTTSHTPSPEETVTTTEPDNDGNSCRHNKNWNKNFVSTLRRGCRGEDRATYQGGLRWEKETVSGNLSAAVRLRDLSEPIHGLPVNSVHFTQNASSGKTNVSVFRTQSLFLSGCWSRVAK</sequence>